<evidence type="ECO:0008006" key="4">
    <source>
        <dbReference type="Google" id="ProtNLM"/>
    </source>
</evidence>
<reference evidence="2 3" key="1">
    <citation type="submission" date="2022-09" db="EMBL/GenBank/DDBJ databases">
        <title>New species of Phenylobacterium.</title>
        <authorList>
            <person name="Mieszkin S."/>
        </authorList>
    </citation>
    <scope>NUCLEOTIDE SEQUENCE [LARGE SCALE GENOMIC DNA]</scope>
    <source>
        <strain evidence="2 3">HK31-G</strain>
    </source>
</reference>
<feature type="signal peptide" evidence="1">
    <location>
        <begin position="1"/>
        <end position="20"/>
    </location>
</feature>
<proteinExistence type="predicted"/>
<keyword evidence="3" id="KW-1185">Reference proteome</keyword>
<organism evidence="2 3">
    <name type="scientific">Phenylobacterium ferrooxidans</name>
    <dbReference type="NCBI Taxonomy" id="2982689"/>
    <lineage>
        <taxon>Bacteria</taxon>
        <taxon>Pseudomonadati</taxon>
        <taxon>Pseudomonadota</taxon>
        <taxon>Alphaproteobacteria</taxon>
        <taxon>Caulobacterales</taxon>
        <taxon>Caulobacteraceae</taxon>
        <taxon>Phenylobacterium</taxon>
    </lineage>
</organism>
<comment type="caution">
    <text evidence="2">The sequence shown here is derived from an EMBL/GenBank/DDBJ whole genome shotgun (WGS) entry which is preliminary data.</text>
</comment>
<evidence type="ECO:0000313" key="2">
    <source>
        <dbReference type="EMBL" id="MFD3265781.1"/>
    </source>
</evidence>
<dbReference type="EMBL" id="JAOTJD010000039">
    <property type="protein sequence ID" value="MFD3265781.1"/>
    <property type="molecule type" value="Genomic_DNA"/>
</dbReference>
<dbReference type="PROSITE" id="PS51257">
    <property type="entry name" value="PROKAR_LIPOPROTEIN"/>
    <property type="match status" value="1"/>
</dbReference>
<protein>
    <recommendedName>
        <fullName evidence="4">Lipoprotein</fullName>
    </recommendedName>
</protein>
<evidence type="ECO:0000256" key="1">
    <source>
        <dbReference type="SAM" id="SignalP"/>
    </source>
</evidence>
<gene>
    <name evidence="2" type="ORF">OCL97_17640</name>
</gene>
<sequence length="162" mass="16458">MKRLLLTAALCAGLSACASAPTVYTAANGPEAVGFSSYRIEPGRYRVTFRGGPGGSPEQVSDYALLRAADIALADGYDWFRVSDRMMRQAGSNSGPRVSLGTGGGSYGRGGGVGIGLGASFDLGGGPALAQTIEVVMGKGEKPPGADVYDARGLRSALGPRV</sequence>
<dbReference type="NCBIfam" id="NF047637">
    <property type="entry name" value="lipo_CC0125"/>
    <property type="match status" value="1"/>
</dbReference>
<name>A0ABW6CUK3_9CAUL</name>
<feature type="chain" id="PRO_5045144303" description="Lipoprotein" evidence="1">
    <location>
        <begin position="21"/>
        <end position="162"/>
    </location>
</feature>
<keyword evidence="1" id="KW-0732">Signal</keyword>
<dbReference type="RefSeq" id="WP_377371153.1">
    <property type="nucleotide sequence ID" value="NZ_JAOTJD010000039.1"/>
</dbReference>
<dbReference type="SUPFAM" id="SSF56954">
    <property type="entry name" value="Outer membrane efflux proteins (OEP)"/>
    <property type="match status" value="1"/>
</dbReference>
<dbReference type="Proteomes" id="UP001598130">
    <property type="component" value="Unassembled WGS sequence"/>
</dbReference>
<accession>A0ABW6CUK3</accession>
<evidence type="ECO:0000313" key="3">
    <source>
        <dbReference type="Proteomes" id="UP001598130"/>
    </source>
</evidence>